<protein>
    <submittedName>
        <fullName evidence="2">Uncharacterized protein</fullName>
    </submittedName>
</protein>
<proteinExistence type="predicted"/>
<reference evidence="2" key="1">
    <citation type="journal article" date="2020" name="Phytopathology">
        <title>Genome sequence of the chestnut blight fungus Cryphonectria parasitica EP155: A fundamental resource for an archetypical invasive plant pathogen.</title>
        <authorList>
            <person name="Crouch J.A."/>
            <person name="Dawe A."/>
            <person name="Aerts A."/>
            <person name="Barry K."/>
            <person name="Churchill A.C.L."/>
            <person name="Grimwood J."/>
            <person name="Hillman B."/>
            <person name="Milgroom M.G."/>
            <person name="Pangilinan J."/>
            <person name="Smith M."/>
            <person name="Salamov A."/>
            <person name="Schmutz J."/>
            <person name="Yadav J."/>
            <person name="Grigoriev I.V."/>
            <person name="Nuss D."/>
        </authorList>
    </citation>
    <scope>NUCLEOTIDE SEQUENCE</scope>
    <source>
        <strain evidence="2">EP155</strain>
    </source>
</reference>
<evidence type="ECO:0000313" key="3">
    <source>
        <dbReference type="Proteomes" id="UP000803844"/>
    </source>
</evidence>
<name>A0A9P5CKC9_CRYP1</name>
<feature type="compositionally biased region" description="Polar residues" evidence="1">
    <location>
        <begin position="105"/>
        <end position="115"/>
    </location>
</feature>
<dbReference type="RefSeq" id="XP_040771800.1">
    <property type="nucleotide sequence ID" value="XM_040920939.1"/>
</dbReference>
<dbReference type="GeneID" id="63838068"/>
<accession>A0A9P5CKC9</accession>
<evidence type="ECO:0000313" key="2">
    <source>
        <dbReference type="EMBL" id="KAF3760821.1"/>
    </source>
</evidence>
<organism evidence="2 3">
    <name type="scientific">Cryphonectria parasitica (strain ATCC 38755 / EP155)</name>
    <dbReference type="NCBI Taxonomy" id="660469"/>
    <lineage>
        <taxon>Eukaryota</taxon>
        <taxon>Fungi</taxon>
        <taxon>Dikarya</taxon>
        <taxon>Ascomycota</taxon>
        <taxon>Pezizomycotina</taxon>
        <taxon>Sordariomycetes</taxon>
        <taxon>Sordariomycetidae</taxon>
        <taxon>Diaporthales</taxon>
        <taxon>Cryphonectriaceae</taxon>
        <taxon>Cryphonectria-Endothia species complex</taxon>
        <taxon>Cryphonectria</taxon>
    </lineage>
</organism>
<dbReference type="EMBL" id="MU032352">
    <property type="protein sequence ID" value="KAF3760821.1"/>
    <property type="molecule type" value="Genomic_DNA"/>
</dbReference>
<comment type="caution">
    <text evidence="2">The sequence shown here is derived from an EMBL/GenBank/DDBJ whole genome shotgun (WGS) entry which is preliminary data.</text>
</comment>
<keyword evidence="3" id="KW-1185">Reference proteome</keyword>
<gene>
    <name evidence="2" type="ORF">M406DRAFT_334440</name>
</gene>
<sequence>MAVSGPLLLVAPHCFDDTFQTIFWSRGQRVQVSRCWTPPRDQHQDRLYSGREDDCDQPLTNAKRLSAWPSTFVSDEEGVIRLSSGPSRYAITSKHDIEHKKQPRPKNNSFLSSRKVNPKEKQLI</sequence>
<dbReference type="AlphaFoldDB" id="A0A9P5CKC9"/>
<feature type="region of interest" description="Disordered" evidence="1">
    <location>
        <begin position="93"/>
        <end position="124"/>
    </location>
</feature>
<evidence type="ECO:0000256" key="1">
    <source>
        <dbReference type="SAM" id="MobiDB-lite"/>
    </source>
</evidence>
<dbReference type="Proteomes" id="UP000803844">
    <property type="component" value="Unassembled WGS sequence"/>
</dbReference>